<dbReference type="EC" id="2.1.1.-" evidence="4"/>
<sequence length="327" mass="36083">MSKKASVAEQGTIFSSPAYVFGQAKLYNADCLDWLAEQPENSIHGCVTDPPYGLVEYTAHEQRKLRSRKGGVWRIPPSYDGHKRAPLPRFTTLTSADLDHLQKFFQEWGEALKRVLVPGAHVMVAANPLVSHLVSVALYRAGLERRGEVVRLVQTMRGGDRPKNAHEEFPDVSVMPRSQWEPWLLFRKLPEGTIADNLRKWKTGGLRRVSGEQPFGDVIRSAPTNRRERAIAAHPSLKPQEFLRQAVRAILPLGEGVVLDPFAGSGSTLAAAHAVGYESIGVELDPAYIEIARQAVPKLAEISPTARKPINGRGKPNPGEAFQGPRD</sequence>
<dbReference type="AlphaFoldDB" id="A0A9X1PZR8"/>
<comment type="caution">
    <text evidence="7">The sequence shown here is derived from an EMBL/GenBank/DDBJ whole genome shotgun (WGS) entry which is preliminary data.</text>
</comment>
<keyword evidence="2" id="KW-0489">Methyltransferase</keyword>
<comment type="similarity">
    <text evidence="1 4">Belongs to the N(4)/N(6)-methyltransferase family.</text>
</comment>
<dbReference type="InterPro" id="IPR002941">
    <property type="entry name" value="DNA_methylase_N4/N6"/>
</dbReference>
<organism evidence="7 8">
    <name type="scientific">Streptomyces muensis</name>
    <dbReference type="NCBI Taxonomy" id="1077944"/>
    <lineage>
        <taxon>Bacteria</taxon>
        <taxon>Bacillati</taxon>
        <taxon>Actinomycetota</taxon>
        <taxon>Actinomycetes</taxon>
        <taxon>Kitasatosporales</taxon>
        <taxon>Streptomycetaceae</taxon>
        <taxon>Streptomyces</taxon>
    </lineage>
</organism>
<keyword evidence="3" id="KW-0808">Transferase</keyword>
<feature type="domain" description="DNA methylase N-4/N-6" evidence="6">
    <location>
        <begin position="43"/>
        <end position="293"/>
    </location>
</feature>
<gene>
    <name evidence="7" type="ORF">L0P92_16925</name>
</gene>
<reference evidence="7" key="1">
    <citation type="submission" date="2022-01" db="EMBL/GenBank/DDBJ databases">
        <title>Draft Genome Sequences of Seven Type Strains of the Genus Streptomyces.</title>
        <authorList>
            <person name="Aziz S."/>
            <person name="Coretto E."/>
            <person name="Chronakova A."/>
            <person name="Sproer C."/>
            <person name="Huber K."/>
            <person name="Nouioui I."/>
            <person name="Gross H."/>
        </authorList>
    </citation>
    <scope>NUCLEOTIDE SEQUENCE</scope>
    <source>
        <strain evidence="7">DSM 103493</strain>
    </source>
</reference>
<keyword evidence="8" id="KW-1185">Reference proteome</keyword>
<dbReference type="PROSITE" id="PS00092">
    <property type="entry name" value="N6_MTASE"/>
    <property type="match status" value="1"/>
</dbReference>
<dbReference type="SUPFAM" id="SSF53335">
    <property type="entry name" value="S-adenosyl-L-methionine-dependent methyltransferases"/>
    <property type="match status" value="1"/>
</dbReference>
<dbReference type="EMBL" id="JAKEIP010000059">
    <property type="protein sequence ID" value="MCF1595244.1"/>
    <property type="molecule type" value="Genomic_DNA"/>
</dbReference>
<evidence type="ECO:0000256" key="5">
    <source>
        <dbReference type="SAM" id="MobiDB-lite"/>
    </source>
</evidence>
<evidence type="ECO:0000313" key="8">
    <source>
        <dbReference type="Proteomes" id="UP001139384"/>
    </source>
</evidence>
<dbReference type="GO" id="GO:0032259">
    <property type="term" value="P:methylation"/>
    <property type="evidence" value="ECO:0007669"/>
    <property type="project" value="UniProtKB-KW"/>
</dbReference>
<dbReference type="GO" id="GO:0008170">
    <property type="term" value="F:N-methyltransferase activity"/>
    <property type="evidence" value="ECO:0007669"/>
    <property type="project" value="InterPro"/>
</dbReference>
<dbReference type="Pfam" id="PF01555">
    <property type="entry name" value="N6_N4_Mtase"/>
    <property type="match status" value="1"/>
</dbReference>
<evidence type="ECO:0000256" key="2">
    <source>
        <dbReference type="ARBA" id="ARBA00022603"/>
    </source>
</evidence>
<protein>
    <recommendedName>
        <fullName evidence="4">Methyltransferase</fullName>
        <ecNumber evidence="4">2.1.1.-</ecNumber>
    </recommendedName>
</protein>
<dbReference type="RefSeq" id="WP_234763547.1">
    <property type="nucleotide sequence ID" value="NZ_JAKEIP010000059.1"/>
</dbReference>
<dbReference type="GO" id="GO:0003677">
    <property type="term" value="F:DNA binding"/>
    <property type="evidence" value="ECO:0007669"/>
    <property type="project" value="InterPro"/>
</dbReference>
<evidence type="ECO:0000256" key="1">
    <source>
        <dbReference type="ARBA" id="ARBA00006594"/>
    </source>
</evidence>
<evidence type="ECO:0000256" key="3">
    <source>
        <dbReference type="ARBA" id="ARBA00022679"/>
    </source>
</evidence>
<evidence type="ECO:0000259" key="6">
    <source>
        <dbReference type="Pfam" id="PF01555"/>
    </source>
</evidence>
<dbReference type="CDD" id="cd02440">
    <property type="entry name" value="AdoMet_MTases"/>
    <property type="match status" value="1"/>
</dbReference>
<dbReference type="Proteomes" id="UP001139384">
    <property type="component" value="Unassembled WGS sequence"/>
</dbReference>
<dbReference type="PRINTS" id="PR00508">
    <property type="entry name" value="S21N4MTFRASE"/>
</dbReference>
<accession>A0A9X1PZR8</accession>
<dbReference type="Gene3D" id="3.40.50.150">
    <property type="entry name" value="Vaccinia Virus protein VP39"/>
    <property type="match status" value="1"/>
</dbReference>
<dbReference type="InterPro" id="IPR029063">
    <property type="entry name" value="SAM-dependent_MTases_sf"/>
</dbReference>
<feature type="region of interest" description="Disordered" evidence="5">
    <location>
        <begin position="303"/>
        <end position="327"/>
    </location>
</feature>
<evidence type="ECO:0000313" key="7">
    <source>
        <dbReference type="EMBL" id="MCF1595244.1"/>
    </source>
</evidence>
<dbReference type="InterPro" id="IPR002052">
    <property type="entry name" value="DNA_methylase_N6_adenine_CS"/>
</dbReference>
<dbReference type="InterPro" id="IPR001091">
    <property type="entry name" value="RM_Methyltransferase"/>
</dbReference>
<name>A0A9X1PZR8_STRM4</name>
<evidence type="ECO:0000256" key="4">
    <source>
        <dbReference type="RuleBase" id="RU362026"/>
    </source>
</evidence>
<proteinExistence type="inferred from homology"/>